<dbReference type="PANTHER" id="PTHR45398">
    <property type="match status" value="1"/>
</dbReference>
<name>A0ABW1KRG4_9ACTN</name>
<gene>
    <name evidence="2" type="ORF">ACFP2T_48025</name>
</gene>
<dbReference type="Proteomes" id="UP001596203">
    <property type="component" value="Unassembled WGS sequence"/>
</dbReference>
<dbReference type="Pfam" id="PF00668">
    <property type="entry name" value="Condensation"/>
    <property type="match status" value="1"/>
</dbReference>
<dbReference type="InterPro" id="IPR001242">
    <property type="entry name" value="Condensation_dom"/>
</dbReference>
<keyword evidence="3" id="KW-1185">Reference proteome</keyword>
<proteinExistence type="predicted"/>
<accession>A0ABW1KRG4</accession>
<protein>
    <submittedName>
        <fullName evidence="2">Condensation domain-containing protein</fullName>
    </submittedName>
</protein>
<dbReference type="SUPFAM" id="SSF52777">
    <property type="entry name" value="CoA-dependent acyltransferases"/>
    <property type="match status" value="1"/>
</dbReference>
<feature type="domain" description="Condensation" evidence="1">
    <location>
        <begin position="23"/>
        <end position="182"/>
    </location>
</feature>
<dbReference type="Gene3D" id="3.30.559.10">
    <property type="entry name" value="Chloramphenicol acetyltransferase-like domain"/>
    <property type="match status" value="1"/>
</dbReference>
<dbReference type="EMBL" id="JBHSPR010000157">
    <property type="protein sequence ID" value="MFC6023885.1"/>
    <property type="molecule type" value="Genomic_DNA"/>
</dbReference>
<reference evidence="3" key="1">
    <citation type="journal article" date="2019" name="Int. J. Syst. Evol. Microbiol.">
        <title>The Global Catalogue of Microorganisms (GCM) 10K type strain sequencing project: providing services to taxonomists for standard genome sequencing and annotation.</title>
        <authorList>
            <consortium name="The Broad Institute Genomics Platform"/>
            <consortium name="The Broad Institute Genome Sequencing Center for Infectious Disease"/>
            <person name="Wu L."/>
            <person name="Ma J."/>
        </authorList>
    </citation>
    <scope>NUCLEOTIDE SEQUENCE [LARGE SCALE GENOMIC DNA]</scope>
    <source>
        <strain evidence="3">ZS-35-S2</strain>
    </source>
</reference>
<evidence type="ECO:0000259" key="1">
    <source>
        <dbReference type="Pfam" id="PF00668"/>
    </source>
</evidence>
<dbReference type="RefSeq" id="WP_377434818.1">
    <property type="nucleotide sequence ID" value="NZ_JBHSPR010000157.1"/>
</dbReference>
<sequence length="187" mass="20105">MTPVARELLDRAGVDRAGEAVLSTLVTVPAGLDLEILVSAVRAVVDRHEVLRARLDPDGRQLIVPPGDEVDVRSWVRRVDAPLADRSVLVEEQARAAVSRLDPSAGVMTQVVWFDSGSGSSGLLLLVIAHLVVDTVSLRVLVPDLAEAYTTLAAGRDVALQPVPTTFRHWARALAEDANTTHRTAEL</sequence>
<dbReference type="PANTHER" id="PTHR45398:SF1">
    <property type="entry name" value="ENZYME, PUTATIVE (JCVI)-RELATED"/>
    <property type="match status" value="1"/>
</dbReference>
<dbReference type="InterPro" id="IPR023213">
    <property type="entry name" value="CAT-like_dom_sf"/>
</dbReference>
<feature type="non-terminal residue" evidence="2">
    <location>
        <position position="187"/>
    </location>
</feature>
<organism evidence="2 3">
    <name type="scientific">Plantactinospora solaniradicis</name>
    <dbReference type="NCBI Taxonomy" id="1723736"/>
    <lineage>
        <taxon>Bacteria</taxon>
        <taxon>Bacillati</taxon>
        <taxon>Actinomycetota</taxon>
        <taxon>Actinomycetes</taxon>
        <taxon>Micromonosporales</taxon>
        <taxon>Micromonosporaceae</taxon>
        <taxon>Plantactinospora</taxon>
    </lineage>
</organism>
<evidence type="ECO:0000313" key="2">
    <source>
        <dbReference type="EMBL" id="MFC6023885.1"/>
    </source>
</evidence>
<evidence type="ECO:0000313" key="3">
    <source>
        <dbReference type="Proteomes" id="UP001596203"/>
    </source>
</evidence>
<comment type="caution">
    <text evidence="2">The sequence shown here is derived from an EMBL/GenBank/DDBJ whole genome shotgun (WGS) entry which is preliminary data.</text>
</comment>